<dbReference type="AlphaFoldDB" id="A0A016UPB7"/>
<accession>A0A016UPB7</accession>
<comment type="caution">
    <text evidence="1">The sequence shown here is derived from an EMBL/GenBank/DDBJ whole genome shotgun (WGS) entry which is preliminary data.</text>
</comment>
<organism evidence="1 2">
    <name type="scientific">Ancylostoma ceylanicum</name>
    <dbReference type="NCBI Taxonomy" id="53326"/>
    <lineage>
        <taxon>Eukaryota</taxon>
        <taxon>Metazoa</taxon>
        <taxon>Ecdysozoa</taxon>
        <taxon>Nematoda</taxon>
        <taxon>Chromadorea</taxon>
        <taxon>Rhabditida</taxon>
        <taxon>Rhabditina</taxon>
        <taxon>Rhabditomorpha</taxon>
        <taxon>Strongyloidea</taxon>
        <taxon>Ancylostomatidae</taxon>
        <taxon>Ancylostomatinae</taxon>
        <taxon>Ancylostoma</taxon>
    </lineage>
</organism>
<proteinExistence type="predicted"/>
<keyword evidence="2" id="KW-1185">Reference proteome</keyword>
<protein>
    <submittedName>
        <fullName evidence="1">Uncharacterized protein</fullName>
    </submittedName>
</protein>
<gene>
    <name evidence="1" type="primary">Acey_s0032.g2613</name>
    <name evidence="1" type="ORF">Y032_0032g2613</name>
</gene>
<dbReference type="Proteomes" id="UP000024635">
    <property type="component" value="Unassembled WGS sequence"/>
</dbReference>
<name>A0A016UPB7_9BILA</name>
<evidence type="ECO:0000313" key="1">
    <source>
        <dbReference type="EMBL" id="EYC17005.1"/>
    </source>
</evidence>
<dbReference type="EMBL" id="JARK01001368">
    <property type="protein sequence ID" value="EYC17005.1"/>
    <property type="molecule type" value="Genomic_DNA"/>
</dbReference>
<reference evidence="2" key="1">
    <citation type="journal article" date="2015" name="Nat. Genet.">
        <title>The genome and transcriptome of the zoonotic hookworm Ancylostoma ceylanicum identify infection-specific gene families.</title>
        <authorList>
            <person name="Schwarz E.M."/>
            <person name="Hu Y."/>
            <person name="Antoshechkin I."/>
            <person name="Miller M.M."/>
            <person name="Sternberg P.W."/>
            <person name="Aroian R.V."/>
        </authorList>
    </citation>
    <scope>NUCLEOTIDE SEQUENCE</scope>
    <source>
        <strain evidence="2">HY135</strain>
    </source>
</reference>
<sequence>MPSTLHCEADETELPNFSSRLSVEQCRIDVNIKDFSSRCLEMIMVEWLVYAVSVKPGLRVLDAGRERQIWRTDVQSV</sequence>
<evidence type="ECO:0000313" key="2">
    <source>
        <dbReference type="Proteomes" id="UP000024635"/>
    </source>
</evidence>